<reference evidence="3 4" key="1">
    <citation type="submission" date="2019-02" db="EMBL/GenBank/DDBJ databases">
        <title>Halieaceae_genomes.</title>
        <authorList>
            <person name="Li S.-H."/>
        </authorList>
    </citation>
    <scope>NUCLEOTIDE SEQUENCE [LARGE SCALE GENOMIC DNA]</scope>
    <source>
        <strain evidence="3 4">JH123</strain>
    </source>
</reference>
<dbReference type="InterPro" id="IPR007157">
    <property type="entry name" value="PspA_VIPP1"/>
</dbReference>
<gene>
    <name evidence="3" type="primary">pspA</name>
    <name evidence="3" type="ORF">E0F26_10280</name>
</gene>
<accession>A0ABY6Q7Q4</accession>
<sequence length="231" mass="26254">MGIFSRLSDIINSNLNAMCDSAEDPEKMIRLIIQEMEDTLVEVRSASAKILADKKTQERQLRALRGQAVNWEEKAKLALSKDREDLARAALNEKRRIETDAVALEDELVLADEHIQQLHDEVGQLQLKLDDAKAKRKAILMRADSVTQRRRTQHQIHRTHLDEAFDRFERFERRVDGLEGELDAMNLGRGKPSLADEIDALSEDDVLNEELEVLKQSMAVSKKGDEASNNA</sequence>
<keyword evidence="2" id="KW-0175">Coiled coil</keyword>
<dbReference type="InterPro" id="IPR014319">
    <property type="entry name" value="Phageshock_PspA"/>
</dbReference>
<name>A0ABY6Q7Q4_9GAMM</name>
<evidence type="ECO:0000313" key="3">
    <source>
        <dbReference type="EMBL" id="UZP75099.1"/>
    </source>
</evidence>
<feature type="coiled-coil region" evidence="2">
    <location>
        <begin position="54"/>
        <end position="135"/>
    </location>
</feature>
<dbReference type="Proteomes" id="UP001317963">
    <property type="component" value="Chromosome"/>
</dbReference>
<evidence type="ECO:0000256" key="2">
    <source>
        <dbReference type="SAM" id="Coils"/>
    </source>
</evidence>
<dbReference type="Pfam" id="PF04012">
    <property type="entry name" value="PspA_IM30"/>
    <property type="match status" value="1"/>
</dbReference>
<dbReference type="EMBL" id="CP036501">
    <property type="protein sequence ID" value="UZP75099.1"/>
    <property type="molecule type" value="Genomic_DNA"/>
</dbReference>
<keyword evidence="4" id="KW-1185">Reference proteome</keyword>
<organism evidence="3 4">
    <name type="scientific">Candidatus Paraluminiphilus aquimaris</name>
    <dbReference type="NCBI Taxonomy" id="2518994"/>
    <lineage>
        <taxon>Bacteria</taxon>
        <taxon>Pseudomonadati</taxon>
        <taxon>Pseudomonadota</taxon>
        <taxon>Gammaproteobacteria</taxon>
        <taxon>Cellvibrionales</taxon>
        <taxon>Halieaceae</taxon>
        <taxon>Candidatus Paraluminiphilus</taxon>
    </lineage>
</organism>
<dbReference type="NCBIfam" id="TIGR02977">
    <property type="entry name" value="phageshock_pspA"/>
    <property type="match status" value="1"/>
</dbReference>
<dbReference type="PANTHER" id="PTHR31088:SF6">
    <property type="entry name" value="PHAGE SHOCK PROTEIN A"/>
    <property type="match status" value="1"/>
</dbReference>
<evidence type="ECO:0000313" key="4">
    <source>
        <dbReference type="Proteomes" id="UP001317963"/>
    </source>
</evidence>
<comment type="similarity">
    <text evidence="1">Belongs to the PspA/Vipp/IM30 family.</text>
</comment>
<proteinExistence type="inferred from homology"/>
<evidence type="ECO:0000256" key="1">
    <source>
        <dbReference type="ARBA" id="ARBA00043985"/>
    </source>
</evidence>
<dbReference type="RefSeq" id="WP_279241571.1">
    <property type="nucleotide sequence ID" value="NZ_CP036501.1"/>
</dbReference>
<dbReference type="PANTHER" id="PTHR31088">
    <property type="entry name" value="MEMBRANE-ASSOCIATED PROTEIN VIPP1, CHLOROPLASTIC"/>
    <property type="match status" value="1"/>
</dbReference>
<protein>
    <submittedName>
        <fullName evidence="3">Phage shock protein PspA</fullName>
    </submittedName>
</protein>